<dbReference type="AlphaFoldDB" id="A0A3Q3B8T1"/>
<comment type="similarity">
    <text evidence="22">Belongs to the ligand-gated ion channel (TC 1.A.9) family.</text>
</comment>
<evidence type="ECO:0000256" key="14">
    <source>
        <dbReference type="ARBA" id="ARBA00023286"/>
    </source>
</evidence>
<feature type="chain" id="PRO_5022271727" description="Kringle domain-containing protein" evidence="22">
    <location>
        <begin position="20"/>
        <end position="397"/>
    </location>
</feature>
<comment type="function">
    <text evidence="20">Forms serotonin (5-hydroxytryptamine/5-HT3)-activated cation-selective channel complexes, which when activated cause fast, depolarizing responses in neurons.</text>
</comment>
<keyword evidence="8 22" id="KW-0406">Ion transport</keyword>
<comment type="caution">
    <text evidence="22">Lacks conserved residue(s) required for the propagation of feature annotation.</text>
</comment>
<reference evidence="25" key="1">
    <citation type="submission" date="2025-08" db="UniProtKB">
        <authorList>
            <consortium name="Ensembl"/>
        </authorList>
    </citation>
    <scope>IDENTIFICATION</scope>
</reference>
<evidence type="ECO:0000256" key="4">
    <source>
        <dbReference type="ARBA" id="ARBA00022692"/>
    </source>
</evidence>
<dbReference type="Gene3D" id="1.20.58.390">
    <property type="entry name" value="Neurotransmitter-gated ion-channel transmembrane domain"/>
    <property type="match status" value="1"/>
</dbReference>
<evidence type="ECO:0000256" key="22">
    <source>
        <dbReference type="RuleBase" id="RU000687"/>
    </source>
</evidence>
<dbReference type="GO" id="GO:0045211">
    <property type="term" value="C:postsynaptic membrane"/>
    <property type="evidence" value="ECO:0007669"/>
    <property type="project" value="UniProtKB-SubCell"/>
</dbReference>
<dbReference type="InterPro" id="IPR038178">
    <property type="entry name" value="Kringle_sf"/>
</dbReference>
<dbReference type="FunFam" id="2.40.20.10:FF:000025">
    <property type="entry name" value="Plasminogen"/>
    <property type="match status" value="1"/>
</dbReference>
<evidence type="ECO:0000256" key="12">
    <source>
        <dbReference type="ARBA" id="ARBA00023180"/>
    </source>
</evidence>
<evidence type="ECO:0000256" key="10">
    <source>
        <dbReference type="ARBA" id="ARBA00023157"/>
    </source>
</evidence>
<evidence type="ECO:0000256" key="6">
    <source>
        <dbReference type="ARBA" id="ARBA00022989"/>
    </source>
</evidence>
<feature type="disulfide bond" evidence="21">
    <location>
        <begin position="41"/>
        <end position="118"/>
    </location>
</feature>
<dbReference type="GeneTree" id="ENSGT00940000163471"/>
<dbReference type="InterPro" id="IPR000001">
    <property type="entry name" value="Kringle"/>
</dbReference>
<feature type="signal peptide" evidence="22">
    <location>
        <begin position="1"/>
        <end position="19"/>
    </location>
</feature>
<evidence type="ECO:0000256" key="20">
    <source>
        <dbReference type="ARBA" id="ARBA00037540"/>
    </source>
</evidence>
<evidence type="ECO:0000256" key="9">
    <source>
        <dbReference type="ARBA" id="ARBA00023136"/>
    </source>
</evidence>
<keyword evidence="13" id="KW-0628">Postsynaptic cell membrane</keyword>
<keyword evidence="5 22" id="KW-0732">Signal</keyword>
<dbReference type="InterPro" id="IPR018000">
    <property type="entry name" value="Neurotransmitter_ion_chnl_CS"/>
</dbReference>
<keyword evidence="9 22" id="KW-0472">Membrane</keyword>
<dbReference type="Gene3D" id="2.40.20.10">
    <property type="entry name" value="Plasminogen Kringle 4"/>
    <property type="match status" value="1"/>
</dbReference>
<dbReference type="PROSITE" id="PS00236">
    <property type="entry name" value="NEUROTR_ION_CHANNEL"/>
    <property type="match status" value="1"/>
</dbReference>
<proteinExistence type="inferred from homology"/>
<dbReference type="SUPFAM" id="SSF63712">
    <property type="entry name" value="Nicotinic receptor ligand binding domain-like"/>
    <property type="match status" value="1"/>
</dbReference>
<dbReference type="Pfam" id="PF02931">
    <property type="entry name" value="Neur_chan_LBD"/>
    <property type="match status" value="1"/>
</dbReference>
<dbReference type="Ensembl" id="ENSKMAT00000026400.1">
    <property type="protein sequence ID" value="ENSKMAP00000026073.1"/>
    <property type="gene ID" value="ENSKMAG00000019328.1"/>
</dbReference>
<keyword evidence="2" id="KW-1003">Cell membrane</keyword>
<dbReference type="PROSITE" id="PS00021">
    <property type="entry name" value="KRINGLE_1"/>
    <property type="match status" value="1"/>
</dbReference>
<keyword evidence="14" id="KW-1071">Ligand-gated ion channel</keyword>
<feature type="transmembrane region" description="Helical" evidence="22">
    <location>
        <begin position="375"/>
        <end position="392"/>
    </location>
</feature>
<evidence type="ECO:0000256" key="15">
    <source>
        <dbReference type="ARBA" id="ARBA00023303"/>
    </source>
</evidence>
<protein>
    <recommendedName>
        <fullName evidence="24">Kringle domain-containing protein</fullName>
    </recommendedName>
</protein>
<dbReference type="CDD" id="cd00108">
    <property type="entry name" value="KR"/>
    <property type="match status" value="1"/>
</dbReference>
<name>A0A3Q3B8T1_KRYMA</name>
<keyword evidence="26" id="KW-1185">Reference proteome</keyword>
<reference evidence="25" key="2">
    <citation type="submission" date="2025-09" db="UniProtKB">
        <authorList>
            <consortium name="Ensembl"/>
        </authorList>
    </citation>
    <scope>IDENTIFICATION</scope>
</reference>
<organism evidence="25 26">
    <name type="scientific">Kryptolebias marmoratus</name>
    <name type="common">Mangrove killifish</name>
    <name type="synonym">Rivulus marmoratus</name>
    <dbReference type="NCBI Taxonomy" id="37003"/>
    <lineage>
        <taxon>Eukaryota</taxon>
        <taxon>Metazoa</taxon>
        <taxon>Chordata</taxon>
        <taxon>Craniata</taxon>
        <taxon>Vertebrata</taxon>
        <taxon>Euteleostomi</taxon>
        <taxon>Actinopterygii</taxon>
        <taxon>Neopterygii</taxon>
        <taxon>Teleostei</taxon>
        <taxon>Neoteleostei</taxon>
        <taxon>Acanthomorphata</taxon>
        <taxon>Ovalentaria</taxon>
        <taxon>Atherinomorphae</taxon>
        <taxon>Cyprinodontiformes</taxon>
        <taxon>Rivulidae</taxon>
        <taxon>Kryptolebias</taxon>
    </lineage>
</organism>
<dbReference type="FunFam" id="2.70.170.10:FF:000017">
    <property type="entry name" value="5-hydroxytryptamine receptor 3A"/>
    <property type="match status" value="1"/>
</dbReference>
<dbReference type="Proteomes" id="UP000264800">
    <property type="component" value="Unplaced"/>
</dbReference>
<feature type="region of interest" description="Disordered" evidence="23">
    <location>
        <begin position="286"/>
        <end position="305"/>
    </location>
</feature>
<dbReference type="InterPro" id="IPR036734">
    <property type="entry name" value="Neur_chan_lig-bd_sf"/>
</dbReference>
<keyword evidence="11" id="KW-0675">Receptor</keyword>
<evidence type="ECO:0000256" key="23">
    <source>
        <dbReference type="SAM" id="MobiDB-lite"/>
    </source>
</evidence>
<feature type="transmembrane region" description="Helical" evidence="22">
    <location>
        <begin position="345"/>
        <end position="368"/>
    </location>
</feature>
<evidence type="ECO:0000256" key="11">
    <source>
        <dbReference type="ARBA" id="ARBA00023170"/>
    </source>
</evidence>
<keyword evidence="3 21" id="KW-0420">Kringle</keyword>
<dbReference type="InterPro" id="IPR018056">
    <property type="entry name" value="Kringle_CS"/>
</dbReference>
<keyword evidence="7" id="KW-0770">Synapse</keyword>
<dbReference type="PRINTS" id="PR00018">
    <property type="entry name" value="KRINGLE"/>
</dbReference>
<dbReference type="InterPro" id="IPR013806">
    <property type="entry name" value="Kringle-like"/>
</dbReference>
<dbReference type="SMART" id="SM00130">
    <property type="entry name" value="KR"/>
    <property type="match status" value="1"/>
</dbReference>
<evidence type="ECO:0000256" key="2">
    <source>
        <dbReference type="ARBA" id="ARBA00022475"/>
    </source>
</evidence>
<evidence type="ECO:0000256" key="7">
    <source>
        <dbReference type="ARBA" id="ARBA00023018"/>
    </source>
</evidence>
<dbReference type="PROSITE" id="PS50070">
    <property type="entry name" value="KRINGLE_2"/>
    <property type="match status" value="1"/>
</dbReference>
<evidence type="ECO:0000256" key="16">
    <source>
        <dbReference type="ARBA" id="ARBA00034104"/>
    </source>
</evidence>
<evidence type="ECO:0000256" key="1">
    <source>
        <dbReference type="ARBA" id="ARBA00022448"/>
    </source>
</evidence>
<dbReference type="InterPro" id="IPR006202">
    <property type="entry name" value="Neur_chan_lig-bd"/>
</dbReference>
<evidence type="ECO:0000259" key="24">
    <source>
        <dbReference type="PROSITE" id="PS50070"/>
    </source>
</evidence>
<dbReference type="InterPro" id="IPR036719">
    <property type="entry name" value="Neuro-gated_channel_TM_sf"/>
</dbReference>
<accession>A0A3Q3B8T1</accession>
<dbReference type="InterPro" id="IPR038050">
    <property type="entry name" value="Neuro_actylchol_rec"/>
</dbReference>
<evidence type="ECO:0000256" key="19">
    <source>
        <dbReference type="ARBA" id="ARBA00036634"/>
    </source>
</evidence>
<keyword evidence="10 21" id="KW-1015">Disulfide bond</keyword>
<dbReference type="InterPro" id="IPR006201">
    <property type="entry name" value="Neur_channel"/>
</dbReference>
<evidence type="ECO:0000256" key="8">
    <source>
        <dbReference type="ARBA" id="ARBA00023065"/>
    </source>
</evidence>
<dbReference type="GO" id="GO:0005230">
    <property type="term" value="F:extracellular ligand-gated monoatomic ion channel activity"/>
    <property type="evidence" value="ECO:0007669"/>
    <property type="project" value="InterPro"/>
</dbReference>
<feature type="disulfide bond" evidence="21">
    <location>
        <begin position="62"/>
        <end position="101"/>
    </location>
</feature>
<comment type="subcellular location">
    <subcellularLocation>
        <location evidence="16">Postsynaptic cell membrane</location>
        <topology evidence="16">Multi-pass membrane protein</topology>
    </subcellularLocation>
</comment>
<keyword evidence="1 22" id="KW-0813">Transport</keyword>
<dbReference type="GO" id="GO:0004888">
    <property type="term" value="F:transmembrane signaling receptor activity"/>
    <property type="evidence" value="ECO:0007669"/>
    <property type="project" value="InterPro"/>
</dbReference>
<comment type="catalytic activity">
    <reaction evidence="17">
        <text>K(+)(in) = K(+)(out)</text>
        <dbReference type="Rhea" id="RHEA:29463"/>
        <dbReference type="ChEBI" id="CHEBI:29103"/>
    </reaction>
</comment>
<comment type="catalytic activity">
    <reaction evidence="18">
        <text>Na(+)(in) = Na(+)(out)</text>
        <dbReference type="Rhea" id="RHEA:34963"/>
        <dbReference type="ChEBI" id="CHEBI:29101"/>
    </reaction>
</comment>
<keyword evidence="15 22" id="KW-0407">Ion channel</keyword>
<evidence type="ECO:0000256" key="13">
    <source>
        <dbReference type="ARBA" id="ARBA00023257"/>
    </source>
</evidence>
<dbReference type="PANTHER" id="PTHR18945">
    <property type="entry name" value="NEUROTRANSMITTER GATED ION CHANNEL"/>
    <property type="match status" value="1"/>
</dbReference>
<dbReference type="Pfam" id="PF00051">
    <property type="entry name" value="Kringle"/>
    <property type="match status" value="1"/>
</dbReference>
<evidence type="ECO:0000313" key="26">
    <source>
        <dbReference type="Proteomes" id="UP000264800"/>
    </source>
</evidence>
<comment type="catalytic activity">
    <reaction evidence="19">
        <text>Ca(2+)(in) = Ca(2+)(out)</text>
        <dbReference type="Rhea" id="RHEA:29671"/>
        <dbReference type="ChEBI" id="CHEBI:29108"/>
    </reaction>
</comment>
<evidence type="ECO:0000256" key="18">
    <source>
        <dbReference type="ARBA" id="ARBA00036239"/>
    </source>
</evidence>
<feature type="domain" description="Kringle" evidence="24">
    <location>
        <begin position="40"/>
        <end position="118"/>
    </location>
</feature>
<dbReference type="PRINTS" id="PR00252">
    <property type="entry name" value="NRIONCHANNEL"/>
</dbReference>
<dbReference type="SUPFAM" id="SSF90112">
    <property type="entry name" value="Neurotransmitter-gated ion-channel transmembrane pore"/>
    <property type="match status" value="1"/>
</dbReference>
<evidence type="ECO:0000256" key="17">
    <source>
        <dbReference type="ARBA" id="ARBA00034430"/>
    </source>
</evidence>
<keyword evidence="4 22" id="KW-0812">Transmembrane</keyword>
<feature type="disulfide bond" evidence="21">
    <location>
        <begin position="90"/>
        <end position="113"/>
    </location>
</feature>
<evidence type="ECO:0000313" key="25">
    <source>
        <dbReference type="Ensembl" id="ENSKMAP00000026073.1"/>
    </source>
</evidence>
<dbReference type="Gene3D" id="2.70.170.10">
    <property type="entry name" value="Neurotransmitter-gated ion-channel ligand-binding domain"/>
    <property type="match status" value="1"/>
</dbReference>
<evidence type="ECO:0000256" key="3">
    <source>
        <dbReference type="ARBA" id="ARBA00022572"/>
    </source>
</evidence>
<dbReference type="SUPFAM" id="SSF57440">
    <property type="entry name" value="Kringle-like"/>
    <property type="match status" value="1"/>
</dbReference>
<sequence>MILTGLFFLLLGGIIFSSGTQNDEQKCNQTAVNQSEVETSCLTERGEKYRGSISVTWSGKKCQSWSVQTPHQHSYTPEKYPCGDLKENYCRNPGNDTNTWCYTTNSKTRWEYCSVPICEHTDHHCSEQDLLRSLNLTSKKDQLTMGRPLKHHKKPVDVFLKVGIYAILDVTEIAQTLILHIWTHIGWSNHHIRWNQSEFCDISKVNIPAESLWKPDIIVAEQIERSKNPPSPYVTIWSHGAVSWLNEEVMVTNCKMRVYRFPFDNQSCNITFKSQSYDDNQLKIADDRDTDESKHTETASQNEKKPQTQFEWMYLGMDVKKGTTENIKSQTTLVFTITMKRWSTLYIANFLLPIFFFLCLDLASFLISDTGGEKLGFKITVLLAVTVMQLLLNEILP</sequence>
<evidence type="ECO:0000256" key="5">
    <source>
        <dbReference type="ARBA" id="ARBA00022729"/>
    </source>
</evidence>
<keyword evidence="6 22" id="KW-1133">Transmembrane helix</keyword>
<keyword evidence="12" id="KW-0325">Glycoprotein</keyword>
<evidence type="ECO:0000256" key="21">
    <source>
        <dbReference type="PROSITE-ProRule" id="PRU00121"/>
    </source>
</evidence>